<keyword evidence="3" id="KW-0175">Coiled coil</keyword>
<sequence>MDGVVYSPPMKSILLDQRLTERIENERLEKERLENERLEKERIEQERLETERLEQERLENERLEQERLESERLEKERLENERLEKERLEKERIEQERLENERLEQERLENELLEKERVENERLEKERIEQERVENERLEKERLENERLEKERLENERLEQERLENERLEQERLSKTPGPGAQSVLRFLARSGMKIGRIEDDRTNNNNAILTRSATYSDFRLLFRIGSFLKTDSDTLQQVLIGPKDDGYVLGLCIEVDEKHRFFLGKLPNSQFGEPNYYSSKHYTSLLRISHLFVHQFGDQEKAIQGIQRLIFKTLNREAKHRACHVLTYTSTSVSGIEESSKRLFFFGDHSSISDVTLPSCTMTFFDNYIKQPIREIVLVKVDSFLVLYYICECGNGHLVVCGQP</sequence>
<accession>F4PR17</accession>
<reference evidence="5" key="1">
    <citation type="journal article" date="2011" name="Genome Res.">
        <title>Phylogeny-wide analysis of social amoeba genomes highlights ancient origins for complex intercellular communication.</title>
        <authorList>
            <person name="Heidel A.J."/>
            <person name="Lawal H.M."/>
            <person name="Felder M."/>
            <person name="Schilde C."/>
            <person name="Helps N.R."/>
            <person name="Tunggal B."/>
            <person name="Rivero F."/>
            <person name="John U."/>
            <person name="Schleicher M."/>
            <person name="Eichinger L."/>
            <person name="Platzer M."/>
            <person name="Noegel A.A."/>
            <person name="Schaap P."/>
            <person name="Gloeckner G."/>
        </authorList>
    </citation>
    <scope>NUCLEOTIDE SEQUENCE [LARGE SCALE GENOMIC DNA]</scope>
    <source>
        <strain evidence="5">SH3</strain>
    </source>
</reference>
<feature type="coiled-coil region" evidence="3">
    <location>
        <begin position="16"/>
        <end position="173"/>
    </location>
</feature>
<evidence type="ECO:0000256" key="1">
    <source>
        <dbReference type="ARBA" id="ARBA00022980"/>
    </source>
</evidence>
<dbReference type="AlphaFoldDB" id="F4PR17"/>
<name>F4PR17_CACFS</name>
<dbReference type="EMBL" id="GL883010">
    <property type="protein sequence ID" value="EGG22074.1"/>
    <property type="molecule type" value="Genomic_DNA"/>
</dbReference>
<dbReference type="PANTHER" id="PTHR46563">
    <property type="entry name" value="RING-TYPE DOMAIN-CONTAINING PROTEIN"/>
    <property type="match status" value="1"/>
</dbReference>
<keyword evidence="5" id="KW-1185">Reference proteome</keyword>
<dbReference type="Gene3D" id="3.30.420.80">
    <property type="entry name" value="Ribosomal protein S11"/>
    <property type="match status" value="1"/>
</dbReference>
<dbReference type="GO" id="GO:0003735">
    <property type="term" value="F:structural constituent of ribosome"/>
    <property type="evidence" value="ECO:0007669"/>
    <property type="project" value="InterPro"/>
</dbReference>
<dbReference type="KEGG" id="dfa:DFA_01964"/>
<evidence type="ECO:0000256" key="3">
    <source>
        <dbReference type="SAM" id="Coils"/>
    </source>
</evidence>
<protein>
    <submittedName>
        <fullName evidence="4">Uncharacterized protein</fullName>
    </submittedName>
</protein>
<organism evidence="4 5">
    <name type="scientific">Cavenderia fasciculata</name>
    <name type="common">Slime mold</name>
    <name type="synonym">Dictyostelium fasciculatum</name>
    <dbReference type="NCBI Taxonomy" id="261658"/>
    <lineage>
        <taxon>Eukaryota</taxon>
        <taxon>Amoebozoa</taxon>
        <taxon>Evosea</taxon>
        <taxon>Eumycetozoa</taxon>
        <taxon>Dictyostelia</taxon>
        <taxon>Acytosteliales</taxon>
        <taxon>Cavenderiaceae</taxon>
        <taxon>Cavenderia</taxon>
    </lineage>
</organism>
<gene>
    <name evidence="4" type="ORF">DFA_01964</name>
</gene>
<evidence type="ECO:0000313" key="5">
    <source>
        <dbReference type="Proteomes" id="UP000007797"/>
    </source>
</evidence>
<dbReference type="Proteomes" id="UP000007797">
    <property type="component" value="Unassembled WGS sequence"/>
</dbReference>
<evidence type="ECO:0000313" key="4">
    <source>
        <dbReference type="EMBL" id="EGG22074.1"/>
    </source>
</evidence>
<dbReference type="GO" id="GO:0005840">
    <property type="term" value="C:ribosome"/>
    <property type="evidence" value="ECO:0007669"/>
    <property type="project" value="UniProtKB-KW"/>
</dbReference>
<proteinExistence type="predicted"/>
<dbReference type="PANTHER" id="PTHR46563:SF4">
    <property type="entry name" value="ASPARTYL_ASPARAGINYL BETA-HYDROXYLASE ISOFORM X1"/>
    <property type="match status" value="1"/>
</dbReference>
<keyword evidence="1" id="KW-0689">Ribosomal protein</keyword>
<dbReference type="GO" id="GO:1990904">
    <property type="term" value="C:ribonucleoprotein complex"/>
    <property type="evidence" value="ECO:0007669"/>
    <property type="project" value="UniProtKB-KW"/>
</dbReference>
<dbReference type="InterPro" id="IPR036967">
    <property type="entry name" value="Ribosomal_uS11_sf"/>
</dbReference>
<dbReference type="GO" id="GO:0006412">
    <property type="term" value="P:translation"/>
    <property type="evidence" value="ECO:0007669"/>
    <property type="project" value="InterPro"/>
</dbReference>
<keyword evidence="2" id="KW-0687">Ribonucleoprotein</keyword>
<dbReference type="GeneID" id="14873149"/>
<dbReference type="STRING" id="1054147.F4PR17"/>
<evidence type="ECO:0000256" key="2">
    <source>
        <dbReference type="ARBA" id="ARBA00023274"/>
    </source>
</evidence>
<dbReference type="RefSeq" id="XP_004359925.1">
    <property type="nucleotide sequence ID" value="XM_004359868.1"/>
</dbReference>